<comment type="caution">
    <text evidence="4">The sequence shown here is derived from an EMBL/GenBank/DDBJ whole genome shotgun (WGS) entry which is preliminary data.</text>
</comment>
<evidence type="ECO:0000313" key="4">
    <source>
        <dbReference type="EMBL" id="RMI43684.1"/>
    </source>
</evidence>
<evidence type="ECO:0000313" key="5">
    <source>
        <dbReference type="Proteomes" id="UP000282674"/>
    </source>
</evidence>
<dbReference type="InterPro" id="IPR036628">
    <property type="entry name" value="Clp_N_dom_sf"/>
</dbReference>
<organism evidence="4 5">
    <name type="scientific">Actinomadura harenae</name>
    <dbReference type="NCBI Taxonomy" id="2483351"/>
    <lineage>
        <taxon>Bacteria</taxon>
        <taxon>Bacillati</taxon>
        <taxon>Actinomycetota</taxon>
        <taxon>Actinomycetes</taxon>
        <taxon>Streptosporangiales</taxon>
        <taxon>Thermomonosporaceae</taxon>
        <taxon>Actinomadura</taxon>
    </lineage>
</organism>
<name>A0A3M2M1T7_9ACTN</name>
<dbReference type="EMBL" id="RFFG01000024">
    <property type="protein sequence ID" value="RMI43684.1"/>
    <property type="molecule type" value="Genomic_DNA"/>
</dbReference>
<feature type="compositionally biased region" description="Basic and acidic residues" evidence="2">
    <location>
        <begin position="103"/>
        <end position="117"/>
    </location>
</feature>
<keyword evidence="4" id="KW-0645">Protease</keyword>
<protein>
    <submittedName>
        <fullName evidence="4">Clp protease</fullName>
    </submittedName>
</protein>
<keyword evidence="4" id="KW-0378">Hydrolase</keyword>
<dbReference type="SUPFAM" id="SSF81923">
    <property type="entry name" value="Double Clp-N motif"/>
    <property type="match status" value="2"/>
</dbReference>
<accession>A0A3M2M1T7</accession>
<evidence type="ECO:0000256" key="1">
    <source>
        <dbReference type="PROSITE-ProRule" id="PRU01251"/>
    </source>
</evidence>
<evidence type="ECO:0000259" key="3">
    <source>
        <dbReference type="PROSITE" id="PS51903"/>
    </source>
</evidence>
<evidence type="ECO:0000256" key="2">
    <source>
        <dbReference type="SAM" id="MobiDB-lite"/>
    </source>
</evidence>
<proteinExistence type="predicted"/>
<dbReference type="RefSeq" id="WP_122195142.1">
    <property type="nucleotide sequence ID" value="NZ_JBHSKC010000008.1"/>
</dbReference>
<keyword evidence="5" id="KW-1185">Reference proteome</keyword>
<keyword evidence="1" id="KW-0677">Repeat</keyword>
<feature type="region of interest" description="Disordered" evidence="2">
    <location>
        <begin position="94"/>
        <end position="117"/>
    </location>
</feature>
<dbReference type="Pfam" id="PF02861">
    <property type="entry name" value="Clp_N"/>
    <property type="match status" value="2"/>
</dbReference>
<dbReference type="InterPro" id="IPR004176">
    <property type="entry name" value="Clp_R_N"/>
</dbReference>
<reference evidence="4 5" key="1">
    <citation type="submission" date="2018-10" db="EMBL/GenBank/DDBJ databases">
        <title>Isolation from soil.</title>
        <authorList>
            <person name="Hu J."/>
        </authorList>
    </citation>
    <scope>NUCLEOTIDE SEQUENCE [LARGE SCALE GENOMIC DNA]</scope>
    <source>
        <strain evidence="4 5">NEAU-Ht49</strain>
    </source>
</reference>
<sequence>MFERFSTEAREVVKAAQEEARSRGDRGIGTEHLLFALTRNEGPAGEALRGCGVFRGAAGDAVDALPDRDGLDAEALRVLGIDIDAVRDAAEDAFGPGALDAPRGPRRDRAPKGHIPFKPESKKVLELSLRQSLRLKHKYIGSGHILLGLLQDRRVPAARALTGAGVNLDALCDDVTRRIPPQAA</sequence>
<feature type="domain" description="Clp R" evidence="3">
    <location>
        <begin position="2"/>
        <end position="182"/>
    </location>
</feature>
<dbReference type="Gene3D" id="1.10.1780.10">
    <property type="entry name" value="Clp, N-terminal domain"/>
    <property type="match status" value="2"/>
</dbReference>
<dbReference type="GO" id="GO:0006508">
    <property type="term" value="P:proteolysis"/>
    <property type="evidence" value="ECO:0007669"/>
    <property type="project" value="UniProtKB-KW"/>
</dbReference>
<dbReference type="AlphaFoldDB" id="A0A3M2M1T7"/>
<dbReference type="OrthoDB" id="3628183at2"/>
<dbReference type="Proteomes" id="UP000282674">
    <property type="component" value="Unassembled WGS sequence"/>
</dbReference>
<gene>
    <name evidence="4" type="ORF">EBO15_15745</name>
</gene>
<dbReference type="GO" id="GO:0008233">
    <property type="term" value="F:peptidase activity"/>
    <property type="evidence" value="ECO:0007669"/>
    <property type="project" value="UniProtKB-KW"/>
</dbReference>
<dbReference type="PROSITE" id="PS51903">
    <property type="entry name" value="CLP_R"/>
    <property type="match status" value="1"/>
</dbReference>